<organism evidence="2 3">
    <name type="scientific">Liquorilactobacillus oeni DSM 19972</name>
    <dbReference type="NCBI Taxonomy" id="1423777"/>
    <lineage>
        <taxon>Bacteria</taxon>
        <taxon>Bacillati</taxon>
        <taxon>Bacillota</taxon>
        <taxon>Bacilli</taxon>
        <taxon>Lactobacillales</taxon>
        <taxon>Lactobacillaceae</taxon>
        <taxon>Liquorilactobacillus</taxon>
    </lineage>
</organism>
<reference evidence="2 3" key="1">
    <citation type="journal article" date="2015" name="Genome Announc.">
        <title>Expanding the biotechnology potential of lactobacilli through comparative genomics of 213 strains and associated genera.</title>
        <authorList>
            <person name="Sun Z."/>
            <person name="Harris H.M."/>
            <person name="McCann A."/>
            <person name="Guo C."/>
            <person name="Argimon S."/>
            <person name="Zhang W."/>
            <person name="Yang X."/>
            <person name="Jeffery I.B."/>
            <person name="Cooney J.C."/>
            <person name="Kagawa T.F."/>
            <person name="Liu W."/>
            <person name="Song Y."/>
            <person name="Salvetti E."/>
            <person name="Wrobel A."/>
            <person name="Rasinkangas P."/>
            <person name="Parkhill J."/>
            <person name="Rea M.C."/>
            <person name="O'Sullivan O."/>
            <person name="Ritari J."/>
            <person name="Douillard F.P."/>
            <person name="Paul Ross R."/>
            <person name="Yang R."/>
            <person name="Briner A.E."/>
            <person name="Felis G.E."/>
            <person name="de Vos W.M."/>
            <person name="Barrangou R."/>
            <person name="Klaenhammer T.R."/>
            <person name="Caufield P.W."/>
            <person name="Cui Y."/>
            <person name="Zhang H."/>
            <person name="O'Toole P.W."/>
        </authorList>
    </citation>
    <scope>NUCLEOTIDE SEQUENCE [LARGE SCALE GENOMIC DNA]</scope>
    <source>
        <strain evidence="2 3">DSM 19972</strain>
    </source>
</reference>
<keyword evidence="1" id="KW-1133">Transmembrane helix</keyword>
<accession>A0A0R1MIW0</accession>
<dbReference type="InterPro" id="IPR038750">
    <property type="entry name" value="YczE/YyaS-like"/>
</dbReference>
<dbReference type="EMBL" id="AZEH01000039">
    <property type="protein sequence ID" value="KRL04403.1"/>
    <property type="molecule type" value="Genomic_DNA"/>
</dbReference>
<dbReference type="PANTHER" id="PTHR40078:SF1">
    <property type="entry name" value="INTEGRAL MEMBRANE PROTEIN"/>
    <property type="match status" value="1"/>
</dbReference>
<feature type="transmembrane region" description="Helical" evidence="1">
    <location>
        <begin position="194"/>
        <end position="215"/>
    </location>
</feature>
<proteinExistence type="predicted"/>
<keyword evidence="1" id="KW-0812">Transmembrane</keyword>
<name>A0A0R1MIW0_9LACO</name>
<evidence type="ECO:0008006" key="4">
    <source>
        <dbReference type="Google" id="ProtNLM"/>
    </source>
</evidence>
<dbReference type="PATRIC" id="fig|1423777.3.peg.1581"/>
<gene>
    <name evidence="2" type="ORF">FD46_GL001531</name>
</gene>
<sequence length="229" mass="25611">MEKKGRYRLNTKKRFNYLRPILYIGGLNVLALGTVLFTCGKLGVSALVSVPQVLSLFLPITLGQATTLTFVIFVLIELCLLHKIKWQTVSQLFVAFIFGWIVDFYGLRIGLEKIVLNALWEQILITLLAIIFTSLGVFMMIKANFILNPPDGVVNVICMKLKSTFGKAKFSFDVAMIVISIGLSLIFINHITAIGVGTILAVLLVGPLVNLWEYFFVTRKTKYLSDTID</sequence>
<dbReference type="Proteomes" id="UP000051686">
    <property type="component" value="Unassembled WGS sequence"/>
</dbReference>
<feature type="transmembrane region" description="Helical" evidence="1">
    <location>
        <begin position="123"/>
        <end position="141"/>
    </location>
</feature>
<feature type="transmembrane region" description="Helical" evidence="1">
    <location>
        <begin position="92"/>
        <end position="111"/>
    </location>
</feature>
<evidence type="ECO:0000256" key="1">
    <source>
        <dbReference type="SAM" id="Phobius"/>
    </source>
</evidence>
<dbReference type="STRING" id="1423777.FD46_GL001531"/>
<keyword evidence="3" id="KW-1185">Reference proteome</keyword>
<evidence type="ECO:0000313" key="2">
    <source>
        <dbReference type="EMBL" id="KRL04403.1"/>
    </source>
</evidence>
<feature type="transmembrane region" description="Helical" evidence="1">
    <location>
        <begin position="56"/>
        <end position="80"/>
    </location>
</feature>
<dbReference type="Pfam" id="PF19700">
    <property type="entry name" value="DUF6198"/>
    <property type="match status" value="1"/>
</dbReference>
<evidence type="ECO:0000313" key="3">
    <source>
        <dbReference type="Proteomes" id="UP000051686"/>
    </source>
</evidence>
<protein>
    <recommendedName>
        <fullName evidence="4">Integral membrane protein</fullName>
    </recommendedName>
</protein>
<feature type="transmembrane region" description="Helical" evidence="1">
    <location>
        <begin position="170"/>
        <end position="188"/>
    </location>
</feature>
<comment type="caution">
    <text evidence="2">The sequence shown here is derived from an EMBL/GenBank/DDBJ whole genome shotgun (WGS) entry which is preliminary data.</text>
</comment>
<dbReference type="AlphaFoldDB" id="A0A0R1MIW0"/>
<keyword evidence="1" id="KW-0472">Membrane</keyword>
<dbReference type="PANTHER" id="PTHR40078">
    <property type="entry name" value="INTEGRAL MEMBRANE PROTEIN-RELATED"/>
    <property type="match status" value="1"/>
</dbReference>
<feature type="transmembrane region" description="Helical" evidence="1">
    <location>
        <begin position="21"/>
        <end position="44"/>
    </location>
</feature>